<name>A0A5C2SAC2_9APHY</name>
<dbReference type="Pfam" id="PF13634">
    <property type="entry name" value="Nucleoporin_FG"/>
    <property type="match status" value="1"/>
</dbReference>
<dbReference type="AlphaFoldDB" id="A0A5C2SAC2"/>
<evidence type="ECO:0000256" key="3">
    <source>
        <dbReference type="ARBA" id="ARBA00022816"/>
    </source>
</evidence>
<feature type="compositionally biased region" description="Low complexity" evidence="8">
    <location>
        <begin position="111"/>
        <end position="158"/>
    </location>
</feature>
<comment type="subcellular location">
    <subcellularLocation>
        <location evidence="1">Nucleus</location>
        <location evidence="1">Nuclear pore complex</location>
    </subcellularLocation>
</comment>
<dbReference type="STRING" id="1328759.A0A5C2SAC2"/>
<gene>
    <name evidence="9" type="ORF">L227DRAFT_575734</name>
</gene>
<keyword evidence="4" id="KW-0653">Protein transport</keyword>
<keyword evidence="7" id="KW-0539">Nucleus</keyword>
<dbReference type="PANTHER" id="PTHR13437">
    <property type="entry name" value="NUCLEOPORIN P58/P45 NUCLEOPORIN-LIKE PROTEIN 1"/>
    <property type="match status" value="1"/>
</dbReference>
<evidence type="ECO:0000256" key="2">
    <source>
        <dbReference type="ARBA" id="ARBA00022448"/>
    </source>
</evidence>
<dbReference type="PANTHER" id="PTHR13437:SF2">
    <property type="entry name" value="NUCLEOPORIN P58_P45"/>
    <property type="match status" value="1"/>
</dbReference>
<organism evidence="9 10">
    <name type="scientific">Lentinus tigrinus ALCF2SS1-6</name>
    <dbReference type="NCBI Taxonomy" id="1328759"/>
    <lineage>
        <taxon>Eukaryota</taxon>
        <taxon>Fungi</taxon>
        <taxon>Dikarya</taxon>
        <taxon>Basidiomycota</taxon>
        <taxon>Agaricomycotina</taxon>
        <taxon>Agaricomycetes</taxon>
        <taxon>Polyporales</taxon>
        <taxon>Polyporaceae</taxon>
        <taxon>Lentinus</taxon>
    </lineage>
</organism>
<reference evidence="9" key="1">
    <citation type="journal article" date="2018" name="Genome Biol. Evol.">
        <title>Genomics and development of Lentinus tigrinus, a white-rot wood-decaying mushroom with dimorphic fruiting bodies.</title>
        <authorList>
            <person name="Wu B."/>
            <person name="Xu Z."/>
            <person name="Knudson A."/>
            <person name="Carlson A."/>
            <person name="Chen N."/>
            <person name="Kovaka S."/>
            <person name="LaButti K."/>
            <person name="Lipzen A."/>
            <person name="Pennachio C."/>
            <person name="Riley R."/>
            <person name="Schakwitz W."/>
            <person name="Umezawa K."/>
            <person name="Ohm R.A."/>
            <person name="Grigoriev I.V."/>
            <person name="Nagy L.G."/>
            <person name="Gibbons J."/>
            <person name="Hibbett D."/>
        </authorList>
    </citation>
    <scope>NUCLEOTIDE SEQUENCE [LARGE SCALE GENOMIC DNA]</scope>
    <source>
        <strain evidence="9">ALCF2SS1-6</strain>
    </source>
</reference>
<keyword evidence="3" id="KW-0509">mRNA transport</keyword>
<feature type="compositionally biased region" description="Polar residues" evidence="8">
    <location>
        <begin position="20"/>
        <end position="35"/>
    </location>
</feature>
<feature type="compositionally biased region" description="Low complexity" evidence="8">
    <location>
        <begin position="67"/>
        <end position="79"/>
    </location>
</feature>
<dbReference type="InterPro" id="IPR024882">
    <property type="entry name" value="NUP58/p45/49"/>
</dbReference>
<dbReference type="GO" id="GO:0015031">
    <property type="term" value="P:protein transport"/>
    <property type="evidence" value="ECO:0007669"/>
    <property type="project" value="UniProtKB-KW"/>
</dbReference>
<accession>A0A5C2SAC2</accession>
<dbReference type="GO" id="GO:0008139">
    <property type="term" value="F:nuclear localization sequence binding"/>
    <property type="evidence" value="ECO:0007669"/>
    <property type="project" value="InterPro"/>
</dbReference>
<feature type="compositionally biased region" description="Low complexity" evidence="8">
    <location>
        <begin position="216"/>
        <end position="232"/>
    </location>
</feature>
<dbReference type="GO" id="GO:0017056">
    <property type="term" value="F:structural constituent of nuclear pore"/>
    <property type="evidence" value="ECO:0007669"/>
    <property type="project" value="InterPro"/>
</dbReference>
<dbReference type="EMBL" id="ML122267">
    <property type="protein sequence ID" value="RPD60208.1"/>
    <property type="molecule type" value="Genomic_DNA"/>
</dbReference>
<protein>
    <recommendedName>
        <fullName evidence="11">Nucleoporin Nup54 alpha-helical domain-containing protein</fullName>
    </recommendedName>
</protein>
<sequence length="454" mass="49389">MAFNTTNPLFGGAKPAGSLFGQSTTQPAGSLFGNTQQQQQQPAASTFGGFGQQPAQNQGTQGSSLFGSTTQNTGTQGTSLFGSTLGQNNQQQQQQQQQQQSAGSLFGGTFGQPQQQQQQQPTTNIFGQQAGQQQQQQQPTGLFGQPAGQQQQQRPLFGTATGTTSLFGSTTQNQPGQQSGLGTSTFGANLQPQATQPSLFGSTAGTQSGSSLWGRPATQQPQQLAQPGGAPPFTKSAKFNDLPDDVRRTFENIDTFIQGRVQICNDLKQRKLGDEALKGQDDIRNVQKELTGAIAVLRGDVQHTKDLKHKVEQTVQDTIVATRIVEGFRNPQQNGQYLKTHANFPLEFFNRVTEQMRERLRWYKTTIEHIERKLSSAASQPQYTPQSIVSTLEAQHATFMALATKAAALDAELQKLRTLYTQLWRAKTGSMRDPFNELDRGSDVDFGLESLSAK</sequence>
<evidence type="ECO:0008006" key="11">
    <source>
        <dbReference type="Google" id="ProtNLM"/>
    </source>
</evidence>
<evidence type="ECO:0000256" key="7">
    <source>
        <dbReference type="ARBA" id="ARBA00023242"/>
    </source>
</evidence>
<dbReference type="OrthoDB" id="2538017at2759"/>
<evidence type="ECO:0000313" key="10">
    <source>
        <dbReference type="Proteomes" id="UP000313359"/>
    </source>
</evidence>
<evidence type="ECO:0000256" key="6">
    <source>
        <dbReference type="ARBA" id="ARBA00023132"/>
    </source>
</evidence>
<evidence type="ECO:0000256" key="5">
    <source>
        <dbReference type="ARBA" id="ARBA00023010"/>
    </source>
</evidence>
<feature type="compositionally biased region" description="Polar residues" evidence="8">
    <location>
        <begin position="160"/>
        <end position="211"/>
    </location>
</feature>
<evidence type="ECO:0000256" key="4">
    <source>
        <dbReference type="ARBA" id="ARBA00022927"/>
    </source>
</evidence>
<dbReference type="GO" id="GO:0051028">
    <property type="term" value="P:mRNA transport"/>
    <property type="evidence" value="ECO:0007669"/>
    <property type="project" value="UniProtKB-KW"/>
</dbReference>
<keyword evidence="6" id="KW-0906">Nuclear pore complex</keyword>
<feature type="compositionally biased region" description="Polar residues" evidence="8">
    <location>
        <begin position="53"/>
        <end position="66"/>
    </location>
</feature>
<evidence type="ECO:0000256" key="1">
    <source>
        <dbReference type="ARBA" id="ARBA00004567"/>
    </source>
</evidence>
<keyword evidence="10" id="KW-1185">Reference proteome</keyword>
<dbReference type="InterPro" id="IPR025574">
    <property type="entry name" value="Nucleoporin_FG_rpt"/>
</dbReference>
<dbReference type="Gene3D" id="6.10.140.1350">
    <property type="match status" value="1"/>
</dbReference>
<evidence type="ECO:0000313" key="9">
    <source>
        <dbReference type="EMBL" id="RPD60208.1"/>
    </source>
</evidence>
<feature type="compositionally biased region" description="Low complexity" evidence="8">
    <location>
        <begin position="87"/>
        <end position="100"/>
    </location>
</feature>
<keyword evidence="5" id="KW-0811">Translocation</keyword>
<dbReference type="Proteomes" id="UP000313359">
    <property type="component" value="Unassembled WGS sequence"/>
</dbReference>
<feature type="region of interest" description="Disordered" evidence="8">
    <location>
        <begin position="1"/>
        <end position="235"/>
    </location>
</feature>
<dbReference type="GO" id="GO:0005643">
    <property type="term" value="C:nuclear pore"/>
    <property type="evidence" value="ECO:0007669"/>
    <property type="project" value="UniProtKB-SubCell"/>
</dbReference>
<evidence type="ECO:0000256" key="8">
    <source>
        <dbReference type="SAM" id="MobiDB-lite"/>
    </source>
</evidence>
<proteinExistence type="predicted"/>
<keyword evidence="2" id="KW-0813">Transport</keyword>
<dbReference type="Pfam" id="PF15967">
    <property type="entry name" value="Nucleoporin_FG2"/>
    <property type="match status" value="1"/>
</dbReference>